<evidence type="ECO:0000313" key="4">
    <source>
        <dbReference type="Proteomes" id="UP000000561"/>
    </source>
</evidence>
<proteinExistence type="predicted"/>
<keyword evidence="4" id="KW-1185">Reference proteome</keyword>
<protein>
    <recommendedName>
        <fullName evidence="5">Late embryogenesis abundant protein LEA-2 subgroup domain-containing protein</fullName>
    </recommendedName>
</protein>
<dbReference type="Proteomes" id="UP000000561">
    <property type="component" value="Chromosome 9"/>
</dbReference>
<evidence type="ECO:0008006" key="5">
    <source>
        <dbReference type="Google" id="ProtNLM"/>
    </source>
</evidence>
<organism evidence="3 4">
    <name type="scientific">Mycosarcoma maydis</name>
    <name type="common">Corn smut fungus</name>
    <name type="synonym">Ustilago maydis</name>
    <dbReference type="NCBI Taxonomy" id="5270"/>
    <lineage>
        <taxon>Eukaryota</taxon>
        <taxon>Fungi</taxon>
        <taxon>Dikarya</taxon>
        <taxon>Basidiomycota</taxon>
        <taxon>Ustilaginomycotina</taxon>
        <taxon>Ustilaginomycetes</taxon>
        <taxon>Ustilaginales</taxon>
        <taxon>Ustilaginaceae</taxon>
        <taxon>Mycosarcoma</taxon>
    </lineage>
</organism>
<keyword evidence="2" id="KW-0472">Membrane</keyword>
<feature type="region of interest" description="Disordered" evidence="1">
    <location>
        <begin position="44"/>
        <end position="74"/>
    </location>
</feature>
<dbReference type="VEuPathDB" id="FungiDB:UMAG_11071"/>
<evidence type="ECO:0000256" key="1">
    <source>
        <dbReference type="SAM" id="MobiDB-lite"/>
    </source>
</evidence>
<accession>A0A0D1DXH7</accession>
<gene>
    <name evidence="3" type="ORF">UMAG_11071</name>
</gene>
<dbReference type="RefSeq" id="XP_011390078.1">
    <property type="nucleotide sequence ID" value="XM_011391776.1"/>
</dbReference>
<name>A0A0D1DXH7_MYCMD</name>
<dbReference type="STRING" id="237631.A0A0D1DXH7"/>
<feature type="region of interest" description="Disordered" evidence="1">
    <location>
        <begin position="1"/>
        <end position="25"/>
    </location>
</feature>
<dbReference type="InParanoid" id="A0A0D1DXH7"/>
<keyword evidence="2" id="KW-0812">Transmembrane</keyword>
<evidence type="ECO:0000313" key="3">
    <source>
        <dbReference type="EMBL" id="KIS68321.1"/>
    </source>
</evidence>
<evidence type="ECO:0000256" key="2">
    <source>
        <dbReference type="SAM" id="Phobius"/>
    </source>
</evidence>
<sequence length="423" mass="46608">MSDPYHYTSAADAYSTPHTTGHQHDYPVRRSIESAALPVAGTGAYDARPIHSNGYTRAPGEEHHADEDDDDDDQDWNVYDDFNMTRALAHGSSTSALALASQKDAYWDASKPSLLETPYSDTPANRKSLLSSEAFGFDVRNADPRRSVVQHHPTHAAGANRNSQFSSAPPNAISGMGPQHADSTTGIELITVPALGTEYTKEELRDMTRVSKRRRKRSHRKKRCQLWVSGQDHLWGWLSPRVAVFIAFFVLLALGIMLFFVIPRVPTFAILSTNPVTAIPNGASMKVSHSPTNFSMTMGFNLRANNRNGWIPTHATDLTLEVTDLSTYQKVGKGSMESISFAARTNTPFNFAVEMSYVSLNASGDQTFQNWYQGCGAHYEGSTRPTLNVALKLGMNVRGLIGRKTTSTQISNVVCPFTLQAYQ</sequence>
<feature type="compositionally biased region" description="Polar residues" evidence="1">
    <location>
        <begin position="160"/>
        <end position="169"/>
    </location>
</feature>
<dbReference type="OrthoDB" id="5582002at2759"/>
<dbReference type="GeneID" id="23567000"/>
<reference evidence="3 4" key="1">
    <citation type="journal article" date="2006" name="Nature">
        <title>Insights from the genome of the biotrophic fungal plant pathogen Ustilago maydis.</title>
        <authorList>
            <person name="Kamper J."/>
            <person name="Kahmann R."/>
            <person name="Bolker M."/>
            <person name="Ma L.J."/>
            <person name="Brefort T."/>
            <person name="Saville B.J."/>
            <person name="Banuett F."/>
            <person name="Kronstad J.W."/>
            <person name="Gold S.E."/>
            <person name="Muller O."/>
            <person name="Perlin M.H."/>
            <person name="Wosten H.A."/>
            <person name="de Vries R."/>
            <person name="Ruiz-Herrera J."/>
            <person name="Reynaga-Pena C.G."/>
            <person name="Snetselaar K."/>
            <person name="McCann M."/>
            <person name="Perez-Martin J."/>
            <person name="Feldbrugge M."/>
            <person name="Basse C.W."/>
            <person name="Steinberg G."/>
            <person name="Ibeas J.I."/>
            <person name="Holloman W."/>
            <person name="Guzman P."/>
            <person name="Farman M."/>
            <person name="Stajich J.E."/>
            <person name="Sentandreu R."/>
            <person name="Gonzalez-Prieto J.M."/>
            <person name="Kennell J.C."/>
            <person name="Molina L."/>
            <person name="Schirawski J."/>
            <person name="Mendoza-Mendoza A."/>
            <person name="Greilinger D."/>
            <person name="Munch K."/>
            <person name="Rossel N."/>
            <person name="Scherer M."/>
            <person name="Vranes M."/>
            <person name="Ladendorf O."/>
            <person name="Vincon V."/>
            <person name="Fuchs U."/>
            <person name="Sandrock B."/>
            <person name="Meng S."/>
            <person name="Ho E.C."/>
            <person name="Cahill M.J."/>
            <person name="Boyce K.J."/>
            <person name="Klose J."/>
            <person name="Klosterman S.J."/>
            <person name="Deelstra H.J."/>
            <person name="Ortiz-Castellanos L."/>
            <person name="Li W."/>
            <person name="Sanchez-Alonso P."/>
            <person name="Schreier P.H."/>
            <person name="Hauser-Hahn I."/>
            <person name="Vaupel M."/>
            <person name="Koopmann E."/>
            <person name="Friedrich G."/>
            <person name="Voss H."/>
            <person name="Schluter T."/>
            <person name="Margolis J."/>
            <person name="Platt D."/>
            <person name="Swimmer C."/>
            <person name="Gnirke A."/>
            <person name="Chen F."/>
            <person name="Vysotskaia V."/>
            <person name="Mannhaupt G."/>
            <person name="Guldener U."/>
            <person name="Munsterkotter M."/>
            <person name="Haase D."/>
            <person name="Oesterheld M."/>
            <person name="Mewes H.W."/>
            <person name="Mauceli E.W."/>
            <person name="DeCaprio D."/>
            <person name="Wade C.M."/>
            <person name="Butler J."/>
            <person name="Young S."/>
            <person name="Jaffe D.B."/>
            <person name="Calvo S."/>
            <person name="Nusbaum C."/>
            <person name="Galagan J."/>
            <person name="Birren B.W."/>
        </authorList>
    </citation>
    <scope>NUCLEOTIDE SEQUENCE [LARGE SCALE GENOMIC DNA]</scope>
    <source>
        <strain evidence="4">DSM 14603 / FGSC 9021 / UM521</strain>
    </source>
</reference>
<feature type="region of interest" description="Disordered" evidence="1">
    <location>
        <begin position="151"/>
        <end position="182"/>
    </location>
</feature>
<dbReference type="KEGG" id="uma:UMAG_11071"/>
<dbReference type="AlphaFoldDB" id="A0A0D1DXH7"/>
<feature type="transmembrane region" description="Helical" evidence="2">
    <location>
        <begin position="242"/>
        <end position="262"/>
    </location>
</feature>
<dbReference type="eggNOG" id="ENOG502S4QJ">
    <property type="taxonomic scope" value="Eukaryota"/>
</dbReference>
<dbReference type="EMBL" id="CM003148">
    <property type="protein sequence ID" value="KIS68321.1"/>
    <property type="molecule type" value="Genomic_DNA"/>
</dbReference>
<keyword evidence="2" id="KW-1133">Transmembrane helix</keyword>